<organism evidence="2 3">
    <name type="scientific">Salmonella enterica subsp. enterica serovar Rough O:d:1,7</name>
    <dbReference type="NCBI Taxonomy" id="1974323"/>
    <lineage>
        <taxon>Bacteria</taxon>
        <taxon>Pseudomonadati</taxon>
        <taxon>Pseudomonadota</taxon>
        <taxon>Gammaproteobacteria</taxon>
        <taxon>Enterobacterales</taxon>
        <taxon>Enterobacteriaceae</taxon>
        <taxon>Salmonella</taxon>
    </lineage>
</organism>
<gene>
    <name evidence="2" type="ORF">R537_11355</name>
</gene>
<evidence type="ECO:0000313" key="3">
    <source>
        <dbReference type="Proteomes" id="UP000868515"/>
    </source>
</evidence>
<protein>
    <submittedName>
        <fullName evidence="2">Uncharacterized protein</fullName>
    </submittedName>
</protein>
<evidence type="ECO:0000313" key="2">
    <source>
        <dbReference type="EMBL" id="OSD71387.1"/>
    </source>
</evidence>
<comment type="caution">
    <text evidence="2">The sequence shown here is derived from an EMBL/GenBank/DDBJ whole genome shotgun (WGS) entry which is preliminary data.</text>
</comment>
<proteinExistence type="predicted"/>
<dbReference type="AlphaFoldDB" id="A0A974KHJ7"/>
<feature type="region of interest" description="Disordered" evidence="1">
    <location>
        <begin position="54"/>
        <end position="96"/>
    </location>
</feature>
<accession>A0A974KHJ7</accession>
<evidence type="ECO:0000256" key="1">
    <source>
        <dbReference type="SAM" id="MobiDB-lite"/>
    </source>
</evidence>
<name>A0A974KHJ7_SALET</name>
<dbReference type="Proteomes" id="UP000868515">
    <property type="component" value="Unassembled WGS sequence"/>
</dbReference>
<dbReference type="EMBL" id="NBPI01000006">
    <property type="protein sequence ID" value="OSD71387.1"/>
    <property type="molecule type" value="Genomic_DNA"/>
</dbReference>
<reference evidence="2 3" key="1">
    <citation type="submission" date="2017-03" db="EMBL/GenBank/DDBJ databases">
        <title>Salmonella serotype comparative study.</title>
        <authorList>
            <person name="Liao J."/>
        </authorList>
    </citation>
    <scope>NUCLEOTIDE SEQUENCE [LARGE SCALE GENOMIC DNA]</scope>
    <source>
        <strain evidence="2 3">NY_FSL S10-1448</strain>
    </source>
</reference>
<sequence length="96" mass="10652">MVASAGGHQCLTSAGRIRCERKTTSPRLQRLIQRPLKRMVIKFHPIAAHSARPLTCGQIDDPPAASPVAEREYRKSFLPPDDGLQHVAGTVQYQHQ</sequence>